<evidence type="ECO:0000256" key="1">
    <source>
        <dbReference type="ARBA" id="ARBA00001946"/>
    </source>
</evidence>
<organism evidence="11">
    <name type="scientific">Desulfacinum infernum</name>
    <dbReference type="NCBI Taxonomy" id="35837"/>
    <lineage>
        <taxon>Bacteria</taxon>
        <taxon>Pseudomonadati</taxon>
        <taxon>Thermodesulfobacteriota</taxon>
        <taxon>Syntrophobacteria</taxon>
        <taxon>Syntrophobacterales</taxon>
        <taxon>Syntrophobacteraceae</taxon>
        <taxon>Desulfacinum</taxon>
    </lineage>
</organism>
<name>A0A832A054_9BACT</name>
<dbReference type="InterPro" id="IPR003374">
    <property type="entry name" value="ApbE-like_sf"/>
</dbReference>
<dbReference type="EMBL" id="DSTK01000009">
    <property type="protein sequence ID" value="HFK96078.1"/>
    <property type="molecule type" value="Genomic_DNA"/>
</dbReference>
<evidence type="ECO:0000256" key="9">
    <source>
        <dbReference type="ARBA" id="ARBA00031306"/>
    </source>
</evidence>
<keyword evidence="8" id="KW-0460">Magnesium</keyword>
<evidence type="ECO:0000256" key="8">
    <source>
        <dbReference type="ARBA" id="ARBA00022842"/>
    </source>
</evidence>
<evidence type="ECO:0000256" key="5">
    <source>
        <dbReference type="ARBA" id="ARBA00022679"/>
    </source>
</evidence>
<comment type="caution">
    <text evidence="11">The sequence shown here is derived from an EMBL/GenBank/DDBJ whole genome shotgun (WGS) entry which is preliminary data.</text>
</comment>
<accession>A0A832A054</accession>
<dbReference type="EC" id="2.7.1.180" evidence="2"/>
<evidence type="ECO:0000313" key="11">
    <source>
        <dbReference type="EMBL" id="HFK96078.1"/>
    </source>
</evidence>
<reference evidence="11" key="1">
    <citation type="journal article" date="2020" name="mSystems">
        <title>Genome- and Community-Level Interaction Insights into Carbon Utilization and Element Cycling Functions of Hydrothermarchaeota in Hydrothermal Sediment.</title>
        <authorList>
            <person name="Zhou Z."/>
            <person name="Liu Y."/>
            <person name="Xu W."/>
            <person name="Pan J."/>
            <person name="Luo Z.H."/>
            <person name="Li M."/>
        </authorList>
    </citation>
    <scope>NUCLEOTIDE SEQUENCE [LARGE SCALE GENOMIC DNA]</scope>
    <source>
        <strain evidence="11">SpSt-456</strain>
    </source>
</reference>
<proteinExistence type="predicted"/>
<gene>
    <name evidence="11" type="ORF">ENS06_01990</name>
</gene>
<dbReference type="SUPFAM" id="SSF143631">
    <property type="entry name" value="ApbE-like"/>
    <property type="match status" value="1"/>
</dbReference>
<dbReference type="PANTHER" id="PTHR30040:SF2">
    <property type="entry name" value="FAD:PROTEIN FMN TRANSFERASE"/>
    <property type="match status" value="1"/>
</dbReference>
<keyword evidence="6" id="KW-0479">Metal-binding</keyword>
<dbReference type="Gene3D" id="3.10.520.10">
    <property type="entry name" value="ApbE-like domains"/>
    <property type="match status" value="1"/>
</dbReference>
<dbReference type="GO" id="GO:0046872">
    <property type="term" value="F:metal ion binding"/>
    <property type="evidence" value="ECO:0007669"/>
    <property type="project" value="UniProtKB-KW"/>
</dbReference>
<evidence type="ECO:0000256" key="3">
    <source>
        <dbReference type="ARBA" id="ARBA00016337"/>
    </source>
</evidence>
<evidence type="ECO:0000256" key="6">
    <source>
        <dbReference type="ARBA" id="ARBA00022723"/>
    </source>
</evidence>
<evidence type="ECO:0000256" key="10">
    <source>
        <dbReference type="ARBA" id="ARBA00048540"/>
    </source>
</evidence>
<sequence length="486" mass="52939">MDGHGPMPKGVDQGGDGPHVAPAQKGLLLLVDEKIFRKKFRSRPHVHQRTEGDGVFIQSEAIRRPGFQQPQHLVEKIHPALGPDGRKPVHDLDPFCAFSFLGSMLETFPSILHRLRLQGEQGNRGFHKVDGKEAMNTPSFLKGLVWLLVPVWVLSCSPKAEVYKVARPLMGTVVEISAVSDDPRHAAGAIQAAFDEMARLEAMMSVFRDESEISRLNREASSRPVRVSPELFEVIEMSLALSRTTRGAFDITVGPLMQLWPFYAKEKRLPSAGEIQEVLRRVGYAHVILSPKERTVSFAVPGMALDLGGIAKGYAIDRAVAVLKERGIGAALVNAGGDLFAYGEKPGNKPWRVGLRHPRNPQELLAALPLSDKAIVTSGDYERYFLVDGKRYSHIVDPRSGVTAQRTASVTIVASSAAYADGLATGILVLGAEEGLALVESLPGVQAAVVTEGEGDELALQVSKGFQEAYPLDVRHLAAQRVRLMH</sequence>
<protein>
    <recommendedName>
        <fullName evidence="3">FAD:protein FMN transferase</fullName>
        <ecNumber evidence="2">2.7.1.180</ecNumber>
    </recommendedName>
    <alternativeName>
        <fullName evidence="9">Flavin transferase</fullName>
    </alternativeName>
</protein>
<dbReference type="GO" id="GO:0016740">
    <property type="term" value="F:transferase activity"/>
    <property type="evidence" value="ECO:0007669"/>
    <property type="project" value="UniProtKB-KW"/>
</dbReference>
<comment type="catalytic activity">
    <reaction evidence="10">
        <text>L-threonyl-[protein] + FAD = FMN-L-threonyl-[protein] + AMP + H(+)</text>
        <dbReference type="Rhea" id="RHEA:36847"/>
        <dbReference type="Rhea" id="RHEA-COMP:11060"/>
        <dbReference type="Rhea" id="RHEA-COMP:11061"/>
        <dbReference type="ChEBI" id="CHEBI:15378"/>
        <dbReference type="ChEBI" id="CHEBI:30013"/>
        <dbReference type="ChEBI" id="CHEBI:57692"/>
        <dbReference type="ChEBI" id="CHEBI:74257"/>
        <dbReference type="ChEBI" id="CHEBI:456215"/>
        <dbReference type="EC" id="2.7.1.180"/>
    </reaction>
</comment>
<dbReference type="PANTHER" id="PTHR30040">
    <property type="entry name" value="THIAMINE BIOSYNTHESIS LIPOPROTEIN APBE"/>
    <property type="match status" value="1"/>
</dbReference>
<dbReference type="AlphaFoldDB" id="A0A832A054"/>
<evidence type="ECO:0000256" key="2">
    <source>
        <dbReference type="ARBA" id="ARBA00011955"/>
    </source>
</evidence>
<evidence type="ECO:0000256" key="7">
    <source>
        <dbReference type="ARBA" id="ARBA00022827"/>
    </source>
</evidence>
<comment type="cofactor">
    <cofactor evidence="1">
        <name>Mg(2+)</name>
        <dbReference type="ChEBI" id="CHEBI:18420"/>
    </cofactor>
</comment>
<dbReference type="Pfam" id="PF02424">
    <property type="entry name" value="ApbE"/>
    <property type="match status" value="1"/>
</dbReference>
<keyword evidence="7" id="KW-0274">FAD</keyword>
<keyword evidence="5 11" id="KW-0808">Transferase</keyword>
<dbReference type="InterPro" id="IPR024932">
    <property type="entry name" value="ApbE"/>
</dbReference>
<evidence type="ECO:0000256" key="4">
    <source>
        <dbReference type="ARBA" id="ARBA00022630"/>
    </source>
</evidence>
<keyword evidence="4" id="KW-0285">Flavoprotein</keyword>